<dbReference type="InterPro" id="IPR052113">
    <property type="entry name" value="FYVE-type_Zinc_Finger"/>
</dbReference>
<keyword evidence="2 4" id="KW-0863">Zinc-finger</keyword>
<reference evidence="6" key="1">
    <citation type="submission" date="2023-07" db="EMBL/GenBank/DDBJ databases">
        <title>Chromosome-level genome assembly of Artemia franciscana.</title>
        <authorList>
            <person name="Jo E."/>
        </authorList>
    </citation>
    <scope>NUCLEOTIDE SEQUENCE</scope>
    <source>
        <tissue evidence="6">Whole body</tissue>
    </source>
</reference>
<proteinExistence type="predicted"/>
<name>A0AA88HKP3_ARTSF</name>
<keyword evidence="3" id="KW-0862">Zinc</keyword>
<evidence type="ECO:0000259" key="5">
    <source>
        <dbReference type="PROSITE" id="PS50178"/>
    </source>
</evidence>
<evidence type="ECO:0000313" key="6">
    <source>
        <dbReference type="EMBL" id="KAK2707207.1"/>
    </source>
</evidence>
<dbReference type="InterPro" id="IPR017455">
    <property type="entry name" value="Znf_FYVE-rel"/>
</dbReference>
<dbReference type="Gene3D" id="2.30.29.160">
    <property type="entry name" value="Zinc finger FYVE domain-containing protein 21, C-terminal"/>
    <property type="match status" value="1"/>
</dbReference>
<protein>
    <recommendedName>
        <fullName evidence="5">FYVE-type domain-containing protein</fullName>
    </recommendedName>
</protein>
<accession>A0AA88HKP3</accession>
<dbReference type="SMART" id="SM00064">
    <property type="entry name" value="FYVE"/>
    <property type="match status" value="1"/>
</dbReference>
<evidence type="ECO:0000256" key="1">
    <source>
        <dbReference type="ARBA" id="ARBA00022723"/>
    </source>
</evidence>
<dbReference type="InterPro" id="IPR038632">
    <property type="entry name" value="ZFYVE21_C_sf"/>
</dbReference>
<evidence type="ECO:0000256" key="3">
    <source>
        <dbReference type="ARBA" id="ARBA00022833"/>
    </source>
</evidence>
<evidence type="ECO:0000256" key="4">
    <source>
        <dbReference type="PROSITE-ProRule" id="PRU00091"/>
    </source>
</evidence>
<evidence type="ECO:0000313" key="7">
    <source>
        <dbReference type="Proteomes" id="UP001187531"/>
    </source>
</evidence>
<comment type="caution">
    <text evidence="6">The sequence shown here is derived from an EMBL/GenBank/DDBJ whole genome shotgun (WGS) entry which is preliminary data.</text>
</comment>
<dbReference type="EMBL" id="JAVRJZ010000019">
    <property type="protein sequence ID" value="KAK2707207.1"/>
    <property type="molecule type" value="Genomic_DNA"/>
</dbReference>
<feature type="domain" description="FYVE-type" evidence="5">
    <location>
        <begin position="38"/>
        <end position="98"/>
    </location>
</feature>
<dbReference type="InterPro" id="IPR011011">
    <property type="entry name" value="Znf_FYVE_PHD"/>
</dbReference>
<dbReference type="InterPro" id="IPR013083">
    <property type="entry name" value="Znf_RING/FYVE/PHD"/>
</dbReference>
<keyword evidence="1" id="KW-0479">Metal-binding</keyword>
<dbReference type="PROSITE" id="PS50178">
    <property type="entry name" value="ZF_FYVE"/>
    <property type="match status" value="1"/>
</dbReference>
<dbReference type="EMBL" id="JAVRJZ010000019">
    <property type="protein sequence ID" value="KAK2707208.1"/>
    <property type="molecule type" value="Genomic_DNA"/>
</dbReference>
<organism evidence="6 7">
    <name type="scientific">Artemia franciscana</name>
    <name type="common">Brine shrimp</name>
    <name type="synonym">Artemia sanfranciscana</name>
    <dbReference type="NCBI Taxonomy" id="6661"/>
    <lineage>
        <taxon>Eukaryota</taxon>
        <taxon>Metazoa</taxon>
        <taxon>Ecdysozoa</taxon>
        <taxon>Arthropoda</taxon>
        <taxon>Crustacea</taxon>
        <taxon>Branchiopoda</taxon>
        <taxon>Anostraca</taxon>
        <taxon>Artemiidae</taxon>
        <taxon>Artemia</taxon>
    </lineage>
</organism>
<dbReference type="Proteomes" id="UP001187531">
    <property type="component" value="Unassembled WGS sequence"/>
</dbReference>
<dbReference type="Gene3D" id="3.30.40.10">
    <property type="entry name" value="Zinc/RING finger domain, C3HC4 (zinc finger)"/>
    <property type="match status" value="1"/>
</dbReference>
<dbReference type="InterPro" id="IPR000306">
    <property type="entry name" value="Znf_FYVE"/>
</dbReference>
<dbReference type="PANTHER" id="PTHR39490">
    <property type="entry name" value="ARRESTIN DOMAIN-CONTAINING PROTEIN D"/>
    <property type="match status" value="1"/>
</dbReference>
<dbReference type="AlphaFoldDB" id="A0AA88HKP3"/>
<dbReference type="PANTHER" id="PTHR39490:SF8">
    <property type="entry name" value="ZINC FINGER FYVE DOMAIN-CONTAINING PROTEIN 21"/>
    <property type="match status" value="1"/>
</dbReference>
<evidence type="ECO:0000256" key="2">
    <source>
        <dbReference type="ARBA" id="ARBA00022771"/>
    </source>
</evidence>
<sequence>MEIASQNGKKWIKTQSGVKVIDARKSPFELKEPNWVSDKDVERCQDCYMIFNMMNRRHHCRRCGRIFCDRCSSYYYSIPRMGFVDPVRNCRKCAVTARNERDFFQRDIRILRGGAHVNVWQQNRPNTAESRRTPSNPVSAVCYLDDTRWVLMISSGSCDYHFSEIPLSAIKSYWTEGQVREAFTGTSSMTITFDDGNLLETRFSACEPPYKEVALKWLTALQRAMDTLPVRNVESATKLTNCEIPEHFC</sequence>
<keyword evidence="7" id="KW-1185">Reference proteome</keyword>
<dbReference type="GO" id="GO:0008270">
    <property type="term" value="F:zinc ion binding"/>
    <property type="evidence" value="ECO:0007669"/>
    <property type="project" value="UniProtKB-KW"/>
</dbReference>
<gene>
    <name evidence="6" type="ORF">QYM36_015034</name>
</gene>
<dbReference type="SUPFAM" id="SSF57903">
    <property type="entry name" value="FYVE/PHD zinc finger"/>
    <property type="match status" value="1"/>
</dbReference>
<dbReference type="Pfam" id="PF01363">
    <property type="entry name" value="FYVE"/>
    <property type="match status" value="1"/>
</dbReference>